<gene>
    <name evidence="5" type="ORF">L202_05572</name>
</gene>
<keyword evidence="6" id="KW-1185">Reference proteome</keyword>
<dbReference type="SUPFAM" id="SSF57701">
    <property type="entry name" value="Zn2/Cys6 DNA-binding domain"/>
    <property type="match status" value="1"/>
</dbReference>
<feature type="domain" description="Zn(2)-C6 fungal-type" evidence="4">
    <location>
        <begin position="30"/>
        <end position="61"/>
    </location>
</feature>
<dbReference type="AlphaFoldDB" id="A0A1E3HKZ3"/>
<evidence type="ECO:0000256" key="3">
    <source>
        <dbReference type="SAM" id="MobiDB-lite"/>
    </source>
</evidence>
<dbReference type="OrthoDB" id="2575102at2759"/>
<reference evidence="5 6" key="1">
    <citation type="submission" date="2016-06" db="EMBL/GenBank/DDBJ databases">
        <title>Evolution of pathogenesis and genome organization in the Tremellales.</title>
        <authorList>
            <person name="Cuomo C."/>
            <person name="Litvintseva A."/>
            <person name="Heitman J."/>
            <person name="Chen Y."/>
            <person name="Sun S."/>
            <person name="Springer D."/>
            <person name="Dromer F."/>
            <person name="Young S."/>
            <person name="Zeng Q."/>
            <person name="Chapman S."/>
            <person name="Gujja S."/>
            <person name="Saif S."/>
            <person name="Birren B."/>
        </authorList>
    </citation>
    <scope>NUCLEOTIDE SEQUENCE [LARGE SCALE GENOMIC DNA]</scope>
    <source>
        <strain evidence="5 6">CBS 6039</strain>
    </source>
</reference>
<accession>A0A1E3HKZ3</accession>
<dbReference type="Gene3D" id="4.10.240.10">
    <property type="entry name" value="Zn(2)-C6 fungal-type DNA-binding domain"/>
    <property type="match status" value="1"/>
</dbReference>
<dbReference type="EMBL" id="AWGJ01000008">
    <property type="protein sequence ID" value="ODN77027.1"/>
    <property type="molecule type" value="Genomic_DNA"/>
</dbReference>
<dbReference type="RefSeq" id="XP_018992401.1">
    <property type="nucleotide sequence ID" value="XM_019139910.1"/>
</dbReference>
<dbReference type="PROSITE" id="PS00463">
    <property type="entry name" value="ZN2_CY6_FUNGAL_1"/>
    <property type="match status" value="1"/>
</dbReference>
<name>A0A1E3HKZ3_9TREE</name>
<dbReference type="PANTHER" id="PTHR31001">
    <property type="entry name" value="UNCHARACTERIZED TRANSCRIPTIONAL REGULATORY PROTEIN"/>
    <property type="match status" value="1"/>
</dbReference>
<protein>
    <recommendedName>
        <fullName evidence="4">Zn(2)-C6 fungal-type domain-containing protein</fullName>
    </recommendedName>
</protein>
<feature type="region of interest" description="Disordered" evidence="3">
    <location>
        <begin position="1"/>
        <end position="21"/>
    </location>
</feature>
<comment type="caution">
    <text evidence="5">The sequence shown here is derived from an EMBL/GenBank/DDBJ whole genome shotgun (WGS) entry which is preliminary data.</text>
</comment>
<dbReference type="InterPro" id="IPR001138">
    <property type="entry name" value="Zn2Cys6_DnaBD"/>
</dbReference>
<sequence length="628" mass="69191">MSSSLSFYSTPPAAAAPTTSKVIRKRSSKACEQCRTLRIKCGGNVPCAPCVASGLPDQCIIRLKARPRRQSNVKSARSILEQEPLMASPIAEFSSSGTGGDERSSRPSAVPGPSNTAASTSVEIYPSPSTSLNEGSVCSDSARHVKHNPLDIIETTLNGWCQDTGIPISSLTFKLESRIAPLKGPPLPGPSHIIAFEDSLIQQLLAIPKYDGFRAVDQSRLLSLYSRYRAIPHSLTEDQKAFMYAILCTGRLMQIRQRWSDATQGRDKDQAVSREDVTYFWLACNALKEWGRASIYAIWTLFCLVPYTIGAGSIRETQTLLEQMGWQIVHLGLHQKATASLYAPSEHVGPLMASFFYTDVFVSSLSDLKPYIPLRKVDVDPSHVYNLVPDCLSRASSFTAELLADFNDPAVDTSSFAYIATSETSWNEALRELRNEKTEAVSKCHDAWAEFRYCWLRILLHTPHIHHPLYSAQAYAAISRAITQILQVYGELIEAGQLNPSWPQIQRLVVCGQLVILCSRSGELRHLEIQDLFDRLVEALEKHGATWDTCLALAEGFRKAALSLGFEVKANEKQNAPIASSLDSGILGLFDSGAPFSGWSLDDFDPSMLFAFDYEPMESDAQQGGPPS</sequence>
<feature type="region of interest" description="Disordered" evidence="3">
    <location>
        <begin position="89"/>
        <end position="128"/>
    </location>
</feature>
<dbReference type="InterPro" id="IPR050613">
    <property type="entry name" value="Sec_Metabolite_Reg"/>
</dbReference>
<dbReference type="GeneID" id="30156881"/>
<dbReference type="Proteomes" id="UP000094065">
    <property type="component" value="Unassembled WGS sequence"/>
</dbReference>
<comment type="subcellular location">
    <subcellularLocation>
        <location evidence="1">Nucleus</location>
    </subcellularLocation>
</comment>
<dbReference type="Pfam" id="PF00172">
    <property type="entry name" value="Zn_clus"/>
    <property type="match status" value="1"/>
</dbReference>
<dbReference type="GO" id="GO:0008270">
    <property type="term" value="F:zinc ion binding"/>
    <property type="evidence" value="ECO:0007669"/>
    <property type="project" value="InterPro"/>
</dbReference>
<dbReference type="CDD" id="cd12148">
    <property type="entry name" value="fungal_TF_MHR"/>
    <property type="match status" value="1"/>
</dbReference>
<dbReference type="InterPro" id="IPR036864">
    <property type="entry name" value="Zn2-C6_fun-type_DNA-bd_sf"/>
</dbReference>
<evidence type="ECO:0000259" key="4">
    <source>
        <dbReference type="PROSITE" id="PS50048"/>
    </source>
</evidence>
<dbReference type="SMART" id="SM00066">
    <property type="entry name" value="GAL4"/>
    <property type="match status" value="1"/>
</dbReference>
<feature type="compositionally biased region" description="Polar residues" evidence="3">
    <location>
        <begin position="113"/>
        <end position="128"/>
    </location>
</feature>
<dbReference type="GO" id="GO:0005634">
    <property type="term" value="C:nucleus"/>
    <property type="evidence" value="ECO:0007669"/>
    <property type="project" value="UniProtKB-SubCell"/>
</dbReference>
<dbReference type="PROSITE" id="PS50048">
    <property type="entry name" value="ZN2_CY6_FUNGAL_2"/>
    <property type="match status" value="1"/>
</dbReference>
<dbReference type="GO" id="GO:0000981">
    <property type="term" value="F:DNA-binding transcription factor activity, RNA polymerase II-specific"/>
    <property type="evidence" value="ECO:0007669"/>
    <property type="project" value="InterPro"/>
</dbReference>
<evidence type="ECO:0000313" key="6">
    <source>
        <dbReference type="Proteomes" id="UP000094065"/>
    </source>
</evidence>
<organism evidence="5 6">
    <name type="scientific">Cryptococcus amylolentus CBS 6039</name>
    <dbReference type="NCBI Taxonomy" id="1295533"/>
    <lineage>
        <taxon>Eukaryota</taxon>
        <taxon>Fungi</taxon>
        <taxon>Dikarya</taxon>
        <taxon>Basidiomycota</taxon>
        <taxon>Agaricomycotina</taxon>
        <taxon>Tremellomycetes</taxon>
        <taxon>Tremellales</taxon>
        <taxon>Cryptococcaceae</taxon>
        <taxon>Cryptococcus</taxon>
    </lineage>
</organism>
<proteinExistence type="predicted"/>
<dbReference type="CDD" id="cd00067">
    <property type="entry name" value="GAL4"/>
    <property type="match status" value="1"/>
</dbReference>
<evidence type="ECO:0000256" key="2">
    <source>
        <dbReference type="ARBA" id="ARBA00023242"/>
    </source>
</evidence>
<evidence type="ECO:0000313" key="5">
    <source>
        <dbReference type="EMBL" id="ODN77027.1"/>
    </source>
</evidence>
<feature type="compositionally biased region" description="Low complexity" evidence="3">
    <location>
        <begin position="10"/>
        <end position="19"/>
    </location>
</feature>
<evidence type="ECO:0000256" key="1">
    <source>
        <dbReference type="ARBA" id="ARBA00004123"/>
    </source>
</evidence>
<keyword evidence="2" id="KW-0539">Nucleus</keyword>
<dbReference type="PANTHER" id="PTHR31001:SF88">
    <property type="entry name" value="TRANSCRIPTION FACTOR PDR3"/>
    <property type="match status" value="1"/>
</dbReference>